<dbReference type="GO" id="GO:0031145">
    <property type="term" value="P:anaphase-promoting complex-dependent catabolic process"/>
    <property type="evidence" value="ECO:0007669"/>
    <property type="project" value="TreeGrafter"/>
</dbReference>
<dbReference type="PROSITE" id="PS50294">
    <property type="entry name" value="WD_REPEATS_REGION"/>
    <property type="match status" value="1"/>
</dbReference>
<reference evidence="12" key="1">
    <citation type="submission" date="2016-06" db="UniProtKB">
        <authorList>
            <consortium name="WormBaseParasite"/>
        </authorList>
    </citation>
    <scope>IDENTIFICATION</scope>
</reference>
<dbReference type="STRING" id="70667.A0A183SFD2"/>
<keyword evidence="5" id="KW-0498">Mitosis</keyword>
<gene>
    <name evidence="10" type="ORF">SSLN_LOCUS2930</name>
</gene>
<feature type="domain" description="CDC20/Fizzy WD40" evidence="9">
    <location>
        <begin position="90"/>
        <end position="389"/>
    </location>
</feature>
<keyword evidence="2 7" id="KW-0853">WD repeat</keyword>
<dbReference type="EMBL" id="UYSU01032379">
    <property type="protein sequence ID" value="VDL89315.1"/>
    <property type="molecule type" value="Genomic_DNA"/>
</dbReference>
<dbReference type="WBParaSite" id="SSLN_0000303001-mRNA-1">
    <property type="protein sequence ID" value="SSLN_0000303001-mRNA-1"/>
    <property type="gene ID" value="SSLN_0000303001"/>
</dbReference>
<comment type="similarity">
    <text evidence="1">Belongs to the WD repeat CDC20/Fizzy family.</text>
</comment>
<dbReference type="PANTHER" id="PTHR19918:SF8">
    <property type="entry name" value="FI02843P"/>
    <property type="match status" value="1"/>
</dbReference>
<keyword evidence="6" id="KW-0131">Cell cycle</keyword>
<dbReference type="GO" id="GO:1990757">
    <property type="term" value="F:ubiquitin ligase activator activity"/>
    <property type="evidence" value="ECO:0007669"/>
    <property type="project" value="TreeGrafter"/>
</dbReference>
<evidence type="ECO:0000313" key="11">
    <source>
        <dbReference type="Proteomes" id="UP000275846"/>
    </source>
</evidence>
<feature type="repeat" description="WD" evidence="7">
    <location>
        <begin position="358"/>
        <end position="390"/>
    </location>
</feature>
<feature type="compositionally biased region" description="Polar residues" evidence="8">
    <location>
        <begin position="21"/>
        <end position="34"/>
    </location>
</feature>
<evidence type="ECO:0000256" key="3">
    <source>
        <dbReference type="ARBA" id="ARBA00022618"/>
    </source>
</evidence>
<dbReference type="Pfam" id="PF24807">
    <property type="entry name" value="WD40_CDC20-Fz"/>
    <property type="match status" value="1"/>
</dbReference>
<keyword evidence="3" id="KW-0132">Cell division</keyword>
<dbReference type="Gene3D" id="2.130.10.10">
    <property type="entry name" value="YVTN repeat-like/Quinoprotein amine dehydrogenase"/>
    <property type="match status" value="1"/>
</dbReference>
<keyword evidence="11" id="KW-1185">Reference proteome</keyword>
<evidence type="ECO:0000259" key="9">
    <source>
        <dbReference type="Pfam" id="PF24807"/>
    </source>
</evidence>
<evidence type="ECO:0000256" key="8">
    <source>
        <dbReference type="SAM" id="MobiDB-lite"/>
    </source>
</evidence>
<evidence type="ECO:0000256" key="7">
    <source>
        <dbReference type="PROSITE-ProRule" id="PRU00221"/>
    </source>
</evidence>
<evidence type="ECO:0000256" key="4">
    <source>
        <dbReference type="ARBA" id="ARBA00022737"/>
    </source>
</evidence>
<dbReference type="GO" id="GO:1905786">
    <property type="term" value="P:positive regulation of anaphase-promoting complex-dependent catabolic process"/>
    <property type="evidence" value="ECO:0007669"/>
    <property type="project" value="TreeGrafter"/>
</dbReference>
<dbReference type="GO" id="GO:0005680">
    <property type="term" value="C:anaphase-promoting complex"/>
    <property type="evidence" value="ECO:0007669"/>
    <property type="project" value="TreeGrafter"/>
</dbReference>
<proteinExistence type="inferred from homology"/>
<dbReference type="GO" id="GO:0051301">
    <property type="term" value="P:cell division"/>
    <property type="evidence" value="ECO:0007669"/>
    <property type="project" value="UniProtKB-KW"/>
</dbReference>
<dbReference type="PROSITE" id="PS50082">
    <property type="entry name" value="WD_REPEATS_2"/>
    <property type="match status" value="2"/>
</dbReference>
<dbReference type="OrthoDB" id="10263272at2759"/>
<dbReference type="SUPFAM" id="SSF50978">
    <property type="entry name" value="WD40 repeat-like"/>
    <property type="match status" value="1"/>
</dbReference>
<dbReference type="InterPro" id="IPR036322">
    <property type="entry name" value="WD40_repeat_dom_sf"/>
</dbReference>
<sequence length="417" mass="46138">MDINRAQFVLSQSSLMTDSITETQSVSATSGPEASNSVSSSSVNRSTDDRILQYQLSRPTVPLREPTEVHPRVNPPKITRFIPTKPDKVLDAPEIINDYYLNILDWSADFNIAVALDRDVYLWNARSGSIKLLMSTGLEGEHITSVRWSTVDANIIAVGTSYGRVELWSASEGALMRTMVMSGDNGASRVPVLAWREHIISSGSRTGEIRQHDIRLPNHEVGFSSVHTQEVCGLEWSPDGRHLASGGNDNLVCVFSATDVCQMTGVQPVHTFADHTAAVKAVAWCPWKPSLLSTGGGTADHHLRFWNVGSGSSVRAVDVETQVSGLIWNQEYRELITGHGDGKLSIWKYPSISKVKDLSEHQDRVLSITSSPDHEMVASCSADETIRIWNCFKVDHAKKRQEEKDIQRAFSLPKTMR</sequence>
<dbReference type="SMART" id="SM00320">
    <property type="entry name" value="WD40"/>
    <property type="match status" value="6"/>
</dbReference>
<evidence type="ECO:0000313" key="12">
    <source>
        <dbReference type="WBParaSite" id="SSLN_0000303001-mRNA-1"/>
    </source>
</evidence>
<dbReference type="InterPro" id="IPR015943">
    <property type="entry name" value="WD40/YVTN_repeat-like_dom_sf"/>
</dbReference>
<accession>A0A183SFD2</accession>
<feature type="repeat" description="WD" evidence="7">
    <location>
        <begin position="224"/>
        <end position="256"/>
    </location>
</feature>
<reference evidence="10 11" key="2">
    <citation type="submission" date="2018-11" db="EMBL/GenBank/DDBJ databases">
        <authorList>
            <consortium name="Pathogen Informatics"/>
        </authorList>
    </citation>
    <scope>NUCLEOTIDE SEQUENCE [LARGE SCALE GENOMIC DNA]</scope>
    <source>
        <strain evidence="10 11">NST_G2</strain>
    </source>
</reference>
<evidence type="ECO:0000313" key="10">
    <source>
        <dbReference type="EMBL" id="VDL89315.1"/>
    </source>
</evidence>
<keyword evidence="4" id="KW-0677">Repeat</keyword>
<feature type="compositionally biased region" description="Low complexity" evidence="8">
    <location>
        <begin position="35"/>
        <end position="45"/>
    </location>
</feature>
<dbReference type="InterPro" id="IPR001680">
    <property type="entry name" value="WD40_rpt"/>
</dbReference>
<evidence type="ECO:0000256" key="2">
    <source>
        <dbReference type="ARBA" id="ARBA00022574"/>
    </source>
</evidence>
<dbReference type="AlphaFoldDB" id="A0A183SFD2"/>
<dbReference type="GO" id="GO:0010997">
    <property type="term" value="F:anaphase-promoting complex binding"/>
    <property type="evidence" value="ECO:0007669"/>
    <property type="project" value="InterPro"/>
</dbReference>
<dbReference type="InterPro" id="IPR056150">
    <property type="entry name" value="WD40_CDC20-Fz"/>
</dbReference>
<name>A0A183SFD2_SCHSO</name>
<dbReference type="Proteomes" id="UP000275846">
    <property type="component" value="Unassembled WGS sequence"/>
</dbReference>
<evidence type="ECO:0000256" key="5">
    <source>
        <dbReference type="ARBA" id="ARBA00022776"/>
    </source>
</evidence>
<organism evidence="12">
    <name type="scientific">Schistocephalus solidus</name>
    <name type="common">Tapeworm</name>
    <dbReference type="NCBI Taxonomy" id="70667"/>
    <lineage>
        <taxon>Eukaryota</taxon>
        <taxon>Metazoa</taxon>
        <taxon>Spiralia</taxon>
        <taxon>Lophotrochozoa</taxon>
        <taxon>Platyhelminthes</taxon>
        <taxon>Cestoda</taxon>
        <taxon>Eucestoda</taxon>
        <taxon>Diphyllobothriidea</taxon>
        <taxon>Diphyllobothriidae</taxon>
        <taxon>Schistocephalus</taxon>
    </lineage>
</organism>
<feature type="region of interest" description="Disordered" evidence="8">
    <location>
        <begin position="21"/>
        <end position="46"/>
    </location>
</feature>
<dbReference type="InterPro" id="IPR033010">
    <property type="entry name" value="Cdc20/Fizzy"/>
</dbReference>
<protein>
    <submittedName>
        <fullName evidence="12">WD_REPEATS_REGION domain-containing protein</fullName>
    </submittedName>
</protein>
<evidence type="ECO:0000256" key="1">
    <source>
        <dbReference type="ARBA" id="ARBA00006445"/>
    </source>
</evidence>
<dbReference type="PANTHER" id="PTHR19918">
    <property type="entry name" value="CELL DIVISION CYCLE 20 CDC20 FIZZY -RELATED"/>
    <property type="match status" value="1"/>
</dbReference>
<evidence type="ECO:0000256" key="6">
    <source>
        <dbReference type="ARBA" id="ARBA00023306"/>
    </source>
</evidence>